<dbReference type="EMBL" id="JBHUGH010000010">
    <property type="protein sequence ID" value="MFD1913265.1"/>
    <property type="molecule type" value="Genomic_DNA"/>
</dbReference>
<keyword evidence="10" id="KW-1185">Reference proteome</keyword>
<dbReference type="SUPFAM" id="SSF141523">
    <property type="entry name" value="L,D-transpeptidase catalytic domain-like"/>
    <property type="match status" value="1"/>
</dbReference>
<comment type="pathway">
    <text evidence="1 7">Cell wall biogenesis; peptidoglycan biosynthesis.</text>
</comment>
<dbReference type="Pfam" id="PF03734">
    <property type="entry name" value="YkuD"/>
    <property type="match status" value="1"/>
</dbReference>
<evidence type="ECO:0000313" key="9">
    <source>
        <dbReference type="EMBL" id="MFD1913265.1"/>
    </source>
</evidence>
<comment type="caution">
    <text evidence="9">The sequence shown here is derived from an EMBL/GenBank/DDBJ whole genome shotgun (WGS) entry which is preliminary data.</text>
</comment>
<proteinExistence type="inferred from homology"/>
<evidence type="ECO:0000256" key="1">
    <source>
        <dbReference type="ARBA" id="ARBA00004752"/>
    </source>
</evidence>
<evidence type="ECO:0000256" key="7">
    <source>
        <dbReference type="PROSITE-ProRule" id="PRU01373"/>
    </source>
</evidence>
<feature type="active site" description="Nucleophile" evidence="7">
    <location>
        <position position="142"/>
    </location>
</feature>
<keyword evidence="4 7" id="KW-0133">Cell shape</keyword>
<keyword evidence="6 7" id="KW-0961">Cell wall biogenesis/degradation</keyword>
<accession>A0ABW4S719</accession>
<dbReference type="PANTHER" id="PTHR38589">
    <property type="entry name" value="BLR0621 PROTEIN"/>
    <property type="match status" value="1"/>
</dbReference>
<gene>
    <name evidence="9" type="ORF">ACFSGJ_13690</name>
</gene>
<dbReference type="InterPro" id="IPR005490">
    <property type="entry name" value="LD_TPept_cat_dom"/>
</dbReference>
<feature type="domain" description="L,D-TPase catalytic" evidence="8">
    <location>
        <begin position="1"/>
        <end position="166"/>
    </location>
</feature>
<reference evidence="10" key="1">
    <citation type="journal article" date="2019" name="Int. J. Syst. Evol. Microbiol.">
        <title>The Global Catalogue of Microorganisms (GCM) 10K type strain sequencing project: providing services to taxonomists for standard genome sequencing and annotation.</title>
        <authorList>
            <consortium name="The Broad Institute Genomics Platform"/>
            <consortium name="The Broad Institute Genome Sequencing Center for Infectious Disease"/>
            <person name="Wu L."/>
            <person name="Ma J."/>
        </authorList>
    </citation>
    <scope>NUCLEOTIDE SEQUENCE [LARGE SCALE GENOMIC DNA]</scope>
    <source>
        <strain evidence="10">CGMCC 4.7242</strain>
    </source>
</reference>
<dbReference type="PROSITE" id="PS52029">
    <property type="entry name" value="LD_TPASE"/>
    <property type="match status" value="1"/>
</dbReference>
<evidence type="ECO:0000256" key="5">
    <source>
        <dbReference type="ARBA" id="ARBA00022984"/>
    </source>
</evidence>
<sequence>MKPADLIVTQWGCRFHGRTLPCSIGRSGITDDKQEGDGATPRGTMRIVGMLWRADRLPPGVVPPWARAIGPGDLWSDDVADPAYNHLVRAPHPFSHERLRRADPMYDIVLLTDWNWPDSTPGRGSAIFLHQWRRPRLGTAGCVAFSRRDLLWLAGRVQRGTRVILR</sequence>
<dbReference type="Proteomes" id="UP001597353">
    <property type="component" value="Unassembled WGS sequence"/>
</dbReference>
<feature type="active site" description="Proton donor/acceptor" evidence="7">
    <location>
        <position position="130"/>
    </location>
</feature>
<comment type="similarity">
    <text evidence="2">Belongs to the YkuD family.</text>
</comment>
<dbReference type="InterPro" id="IPR038063">
    <property type="entry name" value="Transpep_catalytic_dom"/>
</dbReference>
<protein>
    <submittedName>
        <fullName evidence="9">L,D-transpeptidase</fullName>
    </submittedName>
</protein>
<evidence type="ECO:0000256" key="6">
    <source>
        <dbReference type="ARBA" id="ARBA00023316"/>
    </source>
</evidence>
<evidence type="ECO:0000256" key="4">
    <source>
        <dbReference type="ARBA" id="ARBA00022960"/>
    </source>
</evidence>
<keyword evidence="3" id="KW-0808">Transferase</keyword>
<dbReference type="RefSeq" id="WP_390262853.1">
    <property type="nucleotide sequence ID" value="NZ_JBHUGH010000010.1"/>
</dbReference>
<dbReference type="CDD" id="cd16913">
    <property type="entry name" value="YkuD_like"/>
    <property type="match status" value="1"/>
</dbReference>
<evidence type="ECO:0000313" key="10">
    <source>
        <dbReference type="Proteomes" id="UP001597353"/>
    </source>
</evidence>
<dbReference type="Gene3D" id="2.40.440.10">
    <property type="entry name" value="L,D-transpeptidase catalytic domain-like"/>
    <property type="match status" value="1"/>
</dbReference>
<evidence type="ECO:0000259" key="8">
    <source>
        <dbReference type="PROSITE" id="PS52029"/>
    </source>
</evidence>
<evidence type="ECO:0000256" key="3">
    <source>
        <dbReference type="ARBA" id="ARBA00022679"/>
    </source>
</evidence>
<dbReference type="PANTHER" id="PTHR38589:SF1">
    <property type="entry name" value="BLR0621 PROTEIN"/>
    <property type="match status" value="1"/>
</dbReference>
<name>A0ABW4S719_9RHOB</name>
<organism evidence="9 10">
    <name type="scientific">Halodurantibacterium flavum</name>
    <dbReference type="NCBI Taxonomy" id="1382802"/>
    <lineage>
        <taxon>Bacteria</taxon>
        <taxon>Pseudomonadati</taxon>
        <taxon>Pseudomonadota</taxon>
        <taxon>Alphaproteobacteria</taxon>
        <taxon>Rhodobacterales</taxon>
        <taxon>Paracoccaceae</taxon>
        <taxon>Halodurantibacterium</taxon>
    </lineage>
</organism>
<evidence type="ECO:0000256" key="2">
    <source>
        <dbReference type="ARBA" id="ARBA00005992"/>
    </source>
</evidence>
<keyword evidence="5 7" id="KW-0573">Peptidoglycan synthesis</keyword>